<accession>A0A6G0XBZ8</accession>
<dbReference type="EMBL" id="VJMJ01000084">
    <property type="protein sequence ID" value="KAF0737485.1"/>
    <property type="molecule type" value="Genomic_DNA"/>
</dbReference>
<dbReference type="Proteomes" id="UP000481153">
    <property type="component" value="Unassembled WGS sequence"/>
</dbReference>
<evidence type="ECO:0000313" key="1">
    <source>
        <dbReference type="EMBL" id="KAF0737485.1"/>
    </source>
</evidence>
<sequence length="329" mass="36911">MLVRDALTTRDLFLCVADFQDGSFKDLMPFRHVKKPPHSAYMHKLPTALTHLHQLLVPWLATYGTARLDKLFGYMPHMRDLIILHSVVFGDVPTLTYLLERFLKEIHGFSDPLLDVAAAYGQLAVLQILHAVEYPGCTRNAIDWAAFHGHLPVILFLHAHRKEGATTKAMDAAAMNGHREVVKFLHMHRTEGCTTDAMTEAAWNGHLDVVIFLHTHRSEGCSIWTMDRAAWSGRLAVVRFLHEVRSEKCTAQAMDMAAWNGHLDVLEYLHGIGAPCTANALQYAAMNGHLEIIKFLVSCRREGNFSMAIAAAEQRSQSAVVQYLKAHAK</sequence>
<evidence type="ECO:0000313" key="2">
    <source>
        <dbReference type="Proteomes" id="UP000481153"/>
    </source>
</evidence>
<dbReference type="SUPFAM" id="SSF48403">
    <property type="entry name" value="Ankyrin repeat"/>
    <property type="match status" value="1"/>
</dbReference>
<dbReference type="InterPro" id="IPR052050">
    <property type="entry name" value="SecEffector_AnkRepeat"/>
</dbReference>
<organism evidence="1 2">
    <name type="scientific">Aphanomyces euteiches</name>
    <dbReference type="NCBI Taxonomy" id="100861"/>
    <lineage>
        <taxon>Eukaryota</taxon>
        <taxon>Sar</taxon>
        <taxon>Stramenopiles</taxon>
        <taxon>Oomycota</taxon>
        <taxon>Saprolegniomycetes</taxon>
        <taxon>Saprolegniales</taxon>
        <taxon>Verrucalvaceae</taxon>
        <taxon>Aphanomyces</taxon>
    </lineage>
</organism>
<dbReference type="PANTHER" id="PTHR46586:SF3">
    <property type="entry name" value="ANKYRIN REPEAT-CONTAINING PROTEIN"/>
    <property type="match status" value="1"/>
</dbReference>
<keyword evidence="2" id="KW-1185">Reference proteome</keyword>
<dbReference type="InterPro" id="IPR036770">
    <property type="entry name" value="Ankyrin_rpt-contain_sf"/>
</dbReference>
<protein>
    <submittedName>
        <fullName evidence="1">Uncharacterized protein</fullName>
    </submittedName>
</protein>
<dbReference type="VEuPathDB" id="FungiDB:AeMF1_014655"/>
<name>A0A6G0XBZ8_9STRA</name>
<dbReference type="AlphaFoldDB" id="A0A6G0XBZ8"/>
<dbReference type="PANTHER" id="PTHR46586">
    <property type="entry name" value="ANKYRIN REPEAT-CONTAINING PROTEIN"/>
    <property type="match status" value="1"/>
</dbReference>
<dbReference type="Gene3D" id="1.25.40.20">
    <property type="entry name" value="Ankyrin repeat-containing domain"/>
    <property type="match status" value="2"/>
</dbReference>
<reference evidence="1 2" key="1">
    <citation type="submission" date="2019-07" db="EMBL/GenBank/DDBJ databases">
        <title>Genomics analysis of Aphanomyces spp. identifies a new class of oomycete effector associated with host adaptation.</title>
        <authorList>
            <person name="Gaulin E."/>
        </authorList>
    </citation>
    <scope>NUCLEOTIDE SEQUENCE [LARGE SCALE GENOMIC DNA]</scope>
    <source>
        <strain evidence="1 2">ATCC 201684</strain>
    </source>
</reference>
<dbReference type="InterPro" id="IPR002110">
    <property type="entry name" value="Ankyrin_rpt"/>
</dbReference>
<proteinExistence type="predicted"/>
<dbReference type="Pfam" id="PF12796">
    <property type="entry name" value="Ank_2"/>
    <property type="match status" value="2"/>
</dbReference>
<gene>
    <name evidence="1" type="ORF">Ae201684_006645</name>
</gene>
<comment type="caution">
    <text evidence="1">The sequence shown here is derived from an EMBL/GenBank/DDBJ whole genome shotgun (WGS) entry which is preliminary data.</text>
</comment>